<feature type="compositionally biased region" description="Basic and acidic residues" evidence="1">
    <location>
        <begin position="16"/>
        <end position="29"/>
    </location>
</feature>
<name>A0AAQ3U8J2_PASNO</name>
<feature type="region of interest" description="Disordered" evidence="1">
    <location>
        <begin position="1"/>
        <end position="105"/>
    </location>
</feature>
<dbReference type="AlphaFoldDB" id="A0AAQ3U8J2"/>
<feature type="compositionally biased region" description="Polar residues" evidence="1">
    <location>
        <begin position="1"/>
        <end position="15"/>
    </location>
</feature>
<feature type="compositionally biased region" description="Basic residues" evidence="1">
    <location>
        <begin position="42"/>
        <end position="74"/>
    </location>
</feature>
<evidence type="ECO:0000256" key="1">
    <source>
        <dbReference type="SAM" id="MobiDB-lite"/>
    </source>
</evidence>
<reference evidence="2 3" key="1">
    <citation type="submission" date="2024-02" db="EMBL/GenBank/DDBJ databases">
        <title>High-quality chromosome-scale genome assembly of Pensacola bahiagrass (Paspalum notatum Flugge var. saurae).</title>
        <authorList>
            <person name="Vega J.M."/>
            <person name="Podio M."/>
            <person name="Orjuela J."/>
            <person name="Siena L.A."/>
            <person name="Pessino S.C."/>
            <person name="Combes M.C."/>
            <person name="Mariac C."/>
            <person name="Albertini E."/>
            <person name="Pupilli F."/>
            <person name="Ortiz J.P.A."/>
            <person name="Leblanc O."/>
        </authorList>
    </citation>
    <scope>NUCLEOTIDE SEQUENCE [LARGE SCALE GENOMIC DNA]</scope>
    <source>
        <strain evidence="2">R1</strain>
        <tissue evidence="2">Leaf</tissue>
    </source>
</reference>
<sequence length="240" mass="26801">MEWATRNRQPSSNSYGEREREEDRARGAESHSLLRVSLPPRRDRRALHHTHAHHPPRNSQAHRRHRNFRGRKKSRSEIRRSKSFRCRGAPPSSPSPNPGESPLNFPQSAAALAARRRLRPSQPVAAAADLHPREGCVSLLALLPRPNRHRVAFSGPRGRGGSFSGNPPLVGRRRAPLPRRPRVILVLGRRGGGDPPGRGSIPLLSVAILLGQEDQSTKAHEEFFFSQILLGVQLNPHARR</sequence>
<evidence type="ECO:0000313" key="2">
    <source>
        <dbReference type="EMBL" id="WVZ85852.1"/>
    </source>
</evidence>
<accession>A0AAQ3U8J2</accession>
<dbReference type="Proteomes" id="UP001341281">
    <property type="component" value="Chromosome 07"/>
</dbReference>
<keyword evidence="3" id="KW-1185">Reference proteome</keyword>
<proteinExistence type="predicted"/>
<protein>
    <submittedName>
        <fullName evidence="2">Uncharacterized protein</fullName>
    </submittedName>
</protein>
<gene>
    <name evidence="2" type="ORF">U9M48_032714</name>
</gene>
<dbReference type="EMBL" id="CP144751">
    <property type="protein sequence ID" value="WVZ85852.1"/>
    <property type="molecule type" value="Genomic_DNA"/>
</dbReference>
<feature type="region of interest" description="Disordered" evidence="1">
    <location>
        <begin position="152"/>
        <end position="174"/>
    </location>
</feature>
<organism evidence="2 3">
    <name type="scientific">Paspalum notatum var. saurae</name>
    <dbReference type="NCBI Taxonomy" id="547442"/>
    <lineage>
        <taxon>Eukaryota</taxon>
        <taxon>Viridiplantae</taxon>
        <taxon>Streptophyta</taxon>
        <taxon>Embryophyta</taxon>
        <taxon>Tracheophyta</taxon>
        <taxon>Spermatophyta</taxon>
        <taxon>Magnoliopsida</taxon>
        <taxon>Liliopsida</taxon>
        <taxon>Poales</taxon>
        <taxon>Poaceae</taxon>
        <taxon>PACMAD clade</taxon>
        <taxon>Panicoideae</taxon>
        <taxon>Andropogonodae</taxon>
        <taxon>Paspaleae</taxon>
        <taxon>Paspalinae</taxon>
        <taxon>Paspalum</taxon>
    </lineage>
</organism>
<evidence type="ECO:0000313" key="3">
    <source>
        <dbReference type="Proteomes" id="UP001341281"/>
    </source>
</evidence>